<keyword evidence="9" id="KW-1185">Reference proteome</keyword>
<evidence type="ECO:0000256" key="1">
    <source>
        <dbReference type="ARBA" id="ARBA00022670"/>
    </source>
</evidence>
<evidence type="ECO:0000256" key="5">
    <source>
        <dbReference type="ARBA" id="ARBA00023049"/>
    </source>
</evidence>
<dbReference type="InterPro" id="IPR018560">
    <property type="entry name" value="DUF2016"/>
</dbReference>
<sequence length="211" mass="24625">MNAKDEILKKQLPTLMVPHHEPLPPLLEGYSRLLMARDGLWIESKTAWGHFVRPLWRSKRVLPYGALTQVETLYCKSIPMAFIERFLHQANHAAERSVETIAWILWSPSKGWKYLVPEILLQTAVRVDYRWPDLRDDWSLVVDLHSHGSLPARFSRDDDESDVGFPHFSVVLGHCKPGRGLEEIDHSLRLCLCGYYFEEELPWKREKERGL</sequence>
<organism evidence="8 9">
    <name type="scientific">Candidatus Manganitrophus noduliformans</name>
    <dbReference type="NCBI Taxonomy" id="2606439"/>
    <lineage>
        <taxon>Bacteria</taxon>
        <taxon>Pseudomonadati</taxon>
        <taxon>Nitrospirota</taxon>
        <taxon>Nitrospiria</taxon>
        <taxon>Candidatus Troglogloeales</taxon>
        <taxon>Candidatus Manganitrophaceae</taxon>
        <taxon>Candidatus Manganitrophus</taxon>
    </lineage>
</organism>
<reference evidence="8 9" key="1">
    <citation type="journal article" date="2020" name="Nature">
        <title>Bacterial chemolithoautotrophy via manganese oxidation.</title>
        <authorList>
            <person name="Yu H."/>
            <person name="Leadbetter J.R."/>
        </authorList>
    </citation>
    <scope>NUCLEOTIDE SEQUENCE [LARGE SCALE GENOMIC DNA]</scope>
    <source>
        <strain evidence="8 9">Mn-1</strain>
    </source>
</reference>
<comment type="caution">
    <text evidence="8">The sequence shown here is derived from an EMBL/GenBank/DDBJ whole genome shotgun (WGS) entry which is preliminary data.</text>
</comment>
<evidence type="ECO:0000256" key="3">
    <source>
        <dbReference type="ARBA" id="ARBA00022801"/>
    </source>
</evidence>
<protein>
    <submittedName>
        <fullName evidence="8">PRTRC system protein A</fullName>
    </submittedName>
</protein>
<dbReference type="GO" id="GO:0006508">
    <property type="term" value="P:proteolysis"/>
    <property type="evidence" value="ECO:0007669"/>
    <property type="project" value="UniProtKB-KW"/>
</dbReference>
<gene>
    <name evidence="8" type="ORF">MNODULE_22250</name>
</gene>
<dbReference type="NCBIfam" id="TIGR03735">
    <property type="entry name" value="PRTRC_A"/>
    <property type="match status" value="1"/>
</dbReference>
<evidence type="ECO:0000313" key="9">
    <source>
        <dbReference type="Proteomes" id="UP000534783"/>
    </source>
</evidence>
<dbReference type="EMBL" id="VTOW01000007">
    <property type="protein sequence ID" value="NKE73486.1"/>
    <property type="molecule type" value="Genomic_DNA"/>
</dbReference>
<name>A0A7X6DU87_9BACT</name>
<evidence type="ECO:0000256" key="4">
    <source>
        <dbReference type="ARBA" id="ARBA00022833"/>
    </source>
</evidence>
<keyword evidence="5" id="KW-0482">Metalloprotease</keyword>
<evidence type="ECO:0000259" key="6">
    <source>
        <dbReference type="Pfam" id="PF09436"/>
    </source>
</evidence>
<dbReference type="InterPro" id="IPR022499">
    <property type="entry name" value="PRTRC_protein-A"/>
</dbReference>
<dbReference type="Proteomes" id="UP000534783">
    <property type="component" value="Unassembled WGS sequence"/>
</dbReference>
<feature type="domain" description="DUF2016" evidence="6">
    <location>
        <begin position="2"/>
        <end position="71"/>
    </location>
</feature>
<evidence type="ECO:0000256" key="2">
    <source>
        <dbReference type="ARBA" id="ARBA00022723"/>
    </source>
</evidence>
<dbReference type="Pfam" id="PF14464">
    <property type="entry name" value="Prok-JAB"/>
    <property type="match status" value="1"/>
</dbReference>
<feature type="domain" description="JAB" evidence="7">
    <location>
        <begin position="85"/>
        <end position="175"/>
    </location>
</feature>
<dbReference type="Pfam" id="PF09436">
    <property type="entry name" value="DUF2016"/>
    <property type="match status" value="1"/>
</dbReference>
<keyword evidence="1" id="KW-0645">Protease</keyword>
<dbReference type="RefSeq" id="WP_168063443.1">
    <property type="nucleotide sequence ID" value="NZ_VTOW01000007.1"/>
</dbReference>
<keyword evidence="2" id="KW-0479">Metal-binding</keyword>
<proteinExistence type="predicted"/>
<dbReference type="GO" id="GO:0008237">
    <property type="term" value="F:metallopeptidase activity"/>
    <property type="evidence" value="ECO:0007669"/>
    <property type="project" value="UniProtKB-KW"/>
</dbReference>
<evidence type="ECO:0000259" key="7">
    <source>
        <dbReference type="Pfam" id="PF14464"/>
    </source>
</evidence>
<evidence type="ECO:0000313" key="8">
    <source>
        <dbReference type="EMBL" id="NKE73486.1"/>
    </source>
</evidence>
<dbReference type="AlphaFoldDB" id="A0A7X6DU87"/>
<keyword evidence="3" id="KW-0378">Hydrolase</keyword>
<accession>A0A7X6DU87</accession>
<dbReference type="GO" id="GO:0046872">
    <property type="term" value="F:metal ion binding"/>
    <property type="evidence" value="ECO:0007669"/>
    <property type="project" value="UniProtKB-KW"/>
</dbReference>
<keyword evidence="4" id="KW-0862">Zinc</keyword>
<dbReference type="InterPro" id="IPR028090">
    <property type="entry name" value="JAB_dom_prok"/>
</dbReference>